<reference evidence="3" key="1">
    <citation type="journal article" date="2011" name="Genome Biol.">
        <title>Comparative and functional genomics provide insights into the pathogenicity of dermatophytic fungi.</title>
        <authorList>
            <person name="Burmester A."/>
            <person name="Shelest E."/>
            <person name="Gloeckner G."/>
            <person name="Heddergott C."/>
            <person name="Schindler S."/>
            <person name="Staib P."/>
            <person name="Heidel A."/>
            <person name="Felder M."/>
            <person name="Petzold A."/>
            <person name="Szafranski K."/>
            <person name="Feuermann M."/>
            <person name="Pedruzzi I."/>
            <person name="Priebe S."/>
            <person name="Groth M."/>
            <person name="Winkler R."/>
            <person name="Li W."/>
            <person name="Kniemeyer O."/>
            <person name="Schroeckh V."/>
            <person name="Hertweck C."/>
            <person name="Hube B."/>
            <person name="White T.C."/>
            <person name="Platzer M."/>
            <person name="Guthke R."/>
            <person name="Heitman J."/>
            <person name="Woestemeyer J."/>
            <person name="Zipfel P.F."/>
            <person name="Monod M."/>
            <person name="Brakhage A.A."/>
        </authorList>
    </citation>
    <scope>NUCLEOTIDE SEQUENCE [LARGE SCALE GENOMIC DNA]</scope>
    <source>
        <strain evidence="3">ATCC MYA-4681 / CBS 112371</strain>
    </source>
</reference>
<sequence length="112" mass="12464">MKKRILAAFKIRAEQTKGREVEAGSWARTATVACRKEGDVAESQVKSKSNAKSVGAVEAGAEAVGKKSEKSDSVQMNDWRWIEEKRKGKREKREGKKKAALGAKYKRVKDLN</sequence>
<dbReference type="Proteomes" id="UP000008866">
    <property type="component" value="Unassembled WGS sequence"/>
</dbReference>
<evidence type="ECO:0000313" key="2">
    <source>
        <dbReference type="EMBL" id="EFE30095.1"/>
    </source>
</evidence>
<dbReference type="HOGENOM" id="CLU_2145245_0_0_1"/>
<dbReference type="RefSeq" id="XP_003010735.1">
    <property type="nucleotide sequence ID" value="XM_003010689.1"/>
</dbReference>
<feature type="region of interest" description="Disordered" evidence="1">
    <location>
        <begin position="48"/>
        <end position="112"/>
    </location>
</feature>
<feature type="compositionally biased region" description="Basic and acidic residues" evidence="1">
    <location>
        <begin position="80"/>
        <end position="94"/>
    </location>
</feature>
<dbReference type="KEGG" id="abe:ARB_03437"/>
<evidence type="ECO:0000313" key="3">
    <source>
        <dbReference type="Proteomes" id="UP000008866"/>
    </source>
</evidence>
<protein>
    <submittedName>
        <fullName evidence="2">Uncharacterized protein</fullName>
    </submittedName>
</protein>
<dbReference type="EMBL" id="ABSU01000034">
    <property type="protein sequence ID" value="EFE30095.1"/>
    <property type="molecule type" value="Genomic_DNA"/>
</dbReference>
<feature type="compositionally biased region" description="Basic residues" evidence="1">
    <location>
        <begin position="95"/>
        <end position="112"/>
    </location>
</feature>
<gene>
    <name evidence="2" type="ORF">ARB_03437</name>
</gene>
<dbReference type="GeneID" id="9524848"/>
<comment type="caution">
    <text evidence="2">The sequence shown here is derived from an EMBL/GenBank/DDBJ whole genome shotgun (WGS) entry which is preliminary data.</text>
</comment>
<organism evidence="2 3">
    <name type="scientific">Arthroderma benhamiae (strain ATCC MYA-4681 / CBS 112371)</name>
    <name type="common">Trichophyton mentagrophytes</name>
    <dbReference type="NCBI Taxonomy" id="663331"/>
    <lineage>
        <taxon>Eukaryota</taxon>
        <taxon>Fungi</taxon>
        <taxon>Dikarya</taxon>
        <taxon>Ascomycota</taxon>
        <taxon>Pezizomycotina</taxon>
        <taxon>Eurotiomycetes</taxon>
        <taxon>Eurotiomycetidae</taxon>
        <taxon>Onygenales</taxon>
        <taxon>Arthrodermataceae</taxon>
        <taxon>Trichophyton</taxon>
    </lineage>
</organism>
<name>D4B4P7_ARTBC</name>
<keyword evidence="3" id="KW-1185">Reference proteome</keyword>
<dbReference type="AlphaFoldDB" id="D4B4P7"/>
<proteinExistence type="predicted"/>
<feature type="compositionally biased region" description="Low complexity" evidence="1">
    <location>
        <begin position="51"/>
        <end position="63"/>
    </location>
</feature>
<evidence type="ECO:0000256" key="1">
    <source>
        <dbReference type="SAM" id="MobiDB-lite"/>
    </source>
</evidence>
<accession>D4B4P7</accession>